<evidence type="ECO:0000259" key="11">
    <source>
        <dbReference type="SMART" id="SM00363"/>
    </source>
</evidence>
<evidence type="ECO:0000256" key="1">
    <source>
        <dbReference type="ARBA" id="ARBA00036390"/>
    </source>
</evidence>
<dbReference type="Proteomes" id="UP000077875">
    <property type="component" value="Chromosome"/>
</dbReference>
<dbReference type="EMBL" id="CP015243">
    <property type="protein sequence ID" value="ANF59418.1"/>
    <property type="molecule type" value="Genomic_DNA"/>
</dbReference>
<dbReference type="STRING" id="376489.A5892_01215"/>
<dbReference type="RefSeq" id="WP_064124230.1">
    <property type="nucleotide sequence ID" value="NZ_CP015243.1"/>
</dbReference>
<dbReference type="InterPro" id="IPR002942">
    <property type="entry name" value="S4_RNA-bd"/>
</dbReference>
<accession>A0A172YJK5</accession>
<comment type="catalytic activity">
    <reaction evidence="2">
        <text>uridine(2604) in 23S rRNA = pseudouridine(2604) in 23S rRNA</text>
        <dbReference type="Rhea" id="RHEA:38875"/>
        <dbReference type="Rhea" id="RHEA-COMP:10093"/>
        <dbReference type="Rhea" id="RHEA-COMP:10094"/>
        <dbReference type="ChEBI" id="CHEBI:65314"/>
        <dbReference type="ChEBI" id="CHEBI:65315"/>
        <dbReference type="EC" id="5.4.99.21"/>
    </reaction>
</comment>
<keyword evidence="10" id="KW-0694">RNA-binding</keyword>
<dbReference type="PANTHER" id="PTHR47683:SF2">
    <property type="entry name" value="RNA-BINDING S4 DOMAIN-CONTAINING PROTEIN"/>
    <property type="match status" value="1"/>
</dbReference>
<dbReference type="SUPFAM" id="SSF55120">
    <property type="entry name" value="Pseudouridine synthase"/>
    <property type="match status" value="1"/>
</dbReference>
<dbReference type="GO" id="GO:0001522">
    <property type="term" value="P:pseudouridine synthesis"/>
    <property type="evidence" value="ECO:0007669"/>
    <property type="project" value="InterPro"/>
</dbReference>
<dbReference type="GO" id="GO:0003723">
    <property type="term" value="F:RNA binding"/>
    <property type="evidence" value="ECO:0007669"/>
    <property type="project" value="UniProtKB-KW"/>
</dbReference>
<evidence type="ECO:0000256" key="8">
    <source>
        <dbReference type="ARBA" id="ARBA00042890"/>
    </source>
</evidence>
<evidence type="ECO:0000256" key="9">
    <source>
        <dbReference type="ARBA" id="ARBA00043147"/>
    </source>
</evidence>
<dbReference type="SMART" id="SM00363">
    <property type="entry name" value="S4"/>
    <property type="match status" value="1"/>
</dbReference>
<evidence type="ECO:0000256" key="4">
    <source>
        <dbReference type="ARBA" id="ARBA00039989"/>
    </source>
</evidence>
<reference evidence="12 13" key="1">
    <citation type="submission" date="2016-04" db="EMBL/GenBank/DDBJ databases">
        <title>Complete Genome Sequence of Halotalea alkalilenta IHB B 13600.</title>
        <authorList>
            <person name="Swarnkar M.K."/>
            <person name="Sharma A."/>
            <person name="Kaushal K."/>
            <person name="Soni R."/>
            <person name="Rana S."/>
            <person name="Singh A.K."/>
            <person name="Gulati A."/>
        </authorList>
    </citation>
    <scope>NUCLEOTIDE SEQUENCE [LARGE SCALE GENOMIC DNA]</scope>
    <source>
        <strain evidence="12 13">IHB B 13600</strain>
    </source>
</reference>
<keyword evidence="13" id="KW-1185">Reference proteome</keyword>
<name>A0A172YJK5_9GAMM</name>
<feature type="domain" description="RNA-binding S4" evidence="11">
    <location>
        <begin position="6"/>
        <end position="70"/>
    </location>
</feature>
<gene>
    <name evidence="12" type="ORF">A5892_01215</name>
</gene>
<dbReference type="PROSITE" id="PS50889">
    <property type="entry name" value="S4"/>
    <property type="match status" value="1"/>
</dbReference>
<dbReference type="PANTHER" id="PTHR47683">
    <property type="entry name" value="PSEUDOURIDINE SYNTHASE FAMILY PROTEIN-RELATED"/>
    <property type="match status" value="1"/>
</dbReference>
<dbReference type="EC" id="5.4.99.21" evidence="3"/>
<dbReference type="KEGG" id="haa:A5892_01215"/>
<evidence type="ECO:0000313" key="13">
    <source>
        <dbReference type="Proteomes" id="UP000077875"/>
    </source>
</evidence>
<dbReference type="InterPro" id="IPR050343">
    <property type="entry name" value="RsuA_PseudoU_synthase"/>
</dbReference>
<evidence type="ECO:0000256" key="6">
    <source>
        <dbReference type="ARBA" id="ARBA00041697"/>
    </source>
</evidence>
<dbReference type="CDD" id="cd00165">
    <property type="entry name" value="S4"/>
    <property type="match status" value="1"/>
</dbReference>
<dbReference type="GO" id="GO:0160138">
    <property type="term" value="F:23S rRNA pseudouridine(2604) synthase activity"/>
    <property type="evidence" value="ECO:0007669"/>
    <property type="project" value="UniProtKB-EC"/>
</dbReference>
<dbReference type="Gene3D" id="3.30.2350.10">
    <property type="entry name" value="Pseudouridine synthase"/>
    <property type="match status" value="1"/>
</dbReference>
<dbReference type="InterPro" id="IPR036986">
    <property type="entry name" value="S4_RNA-bd_sf"/>
</dbReference>
<evidence type="ECO:0000256" key="2">
    <source>
        <dbReference type="ARBA" id="ARBA00036535"/>
    </source>
</evidence>
<evidence type="ECO:0000256" key="7">
    <source>
        <dbReference type="ARBA" id="ARBA00042843"/>
    </source>
</evidence>
<dbReference type="AlphaFoldDB" id="A0A172YJK5"/>
<proteinExistence type="predicted"/>
<protein>
    <recommendedName>
        <fullName evidence="4">Dual-specificity RNA pseudouridine synthase RluF</fullName>
        <ecNumber evidence="3">5.4.99.21</ecNumber>
    </recommendedName>
    <alternativeName>
        <fullName evidence="6">23S rRNA pseudouridine(2604) synthase</fullName>
    </alternativeName>
    <alternativeName>
        <fullName evidence="8">Ribosomal large subunit pseudouridine synthase F</fullName>
    </alternativeName>
    <alternativeName>
        <fullName evidence="7">rRNA pseudouridylate synthase F</fullName>
    </alternativeName>
    <alternativeName>
        <fullName evidence="9">rRNA-uridine isomerase F</fullName>
    </alternativeName>
    <alternativeName>
        <fullName evidence="5">tRNA(Tyr) pseudouridine(35) synthase</fullName>
    </alternativeName>
</protein>
<dbReference type="GO" id="GO:0006396">
    <property type="term" value="P:RNA processing"/>
    <property type="evidence" value="ECO:0007669"/>
    <property type="project" value="UniProtKB-ARBA"/>
</dbReference>
<sequence length="232" mass="25911">MSVEPIRLGRRLAALLQCSRREAELYIEDGLVSVDGVCIDSPQHRVTDERVELAPGAKLEHSPPVTLLLHKPLGVDIDSAGALLRADHHASDDIAPFPLLGRHFKRQLALMPLAAQAEGLSVFTQVPGIARKLRDEAHTLEQEYIIGVSGDIDTALAQLEREPRETHARCRVSRQNETHLRVALKGNTQTIVRLFEGLDIEPTSFRRIRIGALSMGRLPSGQWRYLKQSERF</sequence>
<organism evidence="12 13">
    <name type="scientific">Halotalea alkalilenta</name>
    <dbReference type="NCBI Taxonomy" id="376489"/>
    <lineage>
        <taxon>Bacteria</taxon>
        <taxon>Pseudomonadati</taxon>
        <taxon>Pseudomonadota</taxon>
        <taxon>Gammaproteobacteria</taxon>
        <taxon>Oceanospirillales</taxon>
        <taxon>Halomonadaceae</taxon>
        <taxon>Halotalea</taxon>
    </lineage>
</organism>
<comment type="catalytic activity">
    <reaction evidence="1">
        <text>uridine(35) in tRNA(Tyr) = pseudouridine(35) in tRNA(Tyr)</text>
        <dbReference type="Rhea" id="RHEA:60556"/>
        <dbReference type="Rhea" id="RHEA-COMP:15607"/>
        <dbReference type="Rhea" id="RHEA-COMP:15608"/>
        <dbReference type="ChEBI" id="CHEBI:65314"/>
        <dbReference type="ChEBI" id="CHEBI:65315"/>
    </reaction>
</comment>
<evidence type="ECO:0000313" key="12">
    <source>
        <dbReference type="EMBL" id="ANF59418.1"/>
    </source>
</evidence>
<evidence type="ECO:0000256" key="5">
    <source>
        <dbReference type="ARBA" id="ARBA00041420"/>
    </source>
</evidence>
<dbReference type="Pfam" id="PF01479">
    <property type="entry name" value="S4"/>
    <property type="match status" value="1"/>
</dbReference>
<evidence type="ECO:0000256" key="3">
    <source>
        <dbReference type="ARBA" id="ARBA00038922"/>
    </source>
</evidence>
<dbReference type="InterPro" id="IPR020103">
    <property type="entry name" value="PsdUridine_synth_cat_dom_sf"/>
</dbReference>
<dbReference type="Gene3D" id="3.10.290.10">
    <property type="entry name" value="RNA-binding S4 domain"/>
    <property type="match status" value="1"/>
</dbReference>
<evidence type="ECO:0000256" key="10">
    <source>
        <dbReference type="PROSITE-ProRule" id="PRU00182"/>
    </source>
</evidence>
<dbReference type="SUPFAM" id="SSF55174">
    <property type="entry name" value="Alpha-L RNA-binding motif"/>
    <property type="match status" value="1"/>
</dbReference>